<evidence type="ECO:0000313" key="2">
    <source>
        <dbReference type="Proteomes" id="UP000262969"/>
    </source>
</evidence>
<evidence type="ECO:0000313" key="1">
    <source>
        <dbReference type="EMBL" id="HCL02210.1"/>
    </source>
</evidence>
<accession>A0A3D2X4Z8</accession>
<protein>
    <submittedName>
        <fullName evidence="1">Uncharacterized protein</fullName>
    </submittedName>
</protein>
<sequence length="62" mass="7195">MSRTLVPVNAEFTGFFHVYDLISDQNEKGVADIFKYYYPIKTPLLIIIYLKEISIPIIICIL</sequence>
<comment type="caution">
    <text evidence="1">The sequence shown here is derived from an EMBL/GenBank/DDBJ whole genome shotgun (WGS) entry which is preliminary data.</text>
</comment>
<dbReference type="Proteomes" id="UP000262969">
    <property type="component" value="Unassembled WGS sequence"/>
</dbReference>
<dbReference type="AlphaFoldDB" id="A0A3D2X4Z8"/>
<name>A0A3D2X4Z8_9FIRM</name>
<proteinExistence type="predicted"/>
<reference evidence="1 2" key="1">
    <citation type="journal article" date="2018" name="Nat. Biotechnol.">
        <title>A standardized bacterial taxonomy based on genome phylogeny substantially revises the tree of life.</title>
        <authorList>
            <person name="Parks D.H."/>
            <person name="Chuvochina M."/>
            <person name="Waite D.W."/>
            <person name="Rinke C."/>
            <person name="Skarshewski A."/>
            <person name="Chaumeil P.A."/>
            <person name="Hugenholtz P."/>
        </authorList>
    </citation>
    <scope>NUCLEOTIDE SEQUENCE [LARGE SCALE GENOMIC DNA]</scope>
    <source>
        <strain evidence="1">UBA11728</strain>
    </source>
</reference>
<gene>
    <name evidence="1" type="ORF">DHW61_07320</name>
</gene>
<organism evidence="1 2">
    <name type="scientific">Lachnoclostridium phytofermentans</name>
    <dbReference type="NCBI Taxonomy" id="66219"/>
    <lineage>
        <taxon>Bacteria</taxon>
        <taxon>Bacillati</taxon>
        <taxon>Bacillota</taxon>
        <taxon>Clostridia</taxon>
        <taxon>Lachnospirales</taxon>
        <taxon>Lachnospiraceae</taxon>
    </lineage>
</organism>
<dbReference type="EMBL" id="DPVV01000246">
    <property type="protein sequence ID" value="HCL02210.1"/>
    <property type="molecule type" value="Genomic_DNA"/>
</dbReference>